<dbReference type="RefSeq" id="WP_064304698.1">
    <property type="nucleotide sequence ID" value="NZ_LUCV01000049.1"/>
</dbReference>
<evidence type="ECO:0000313" key="3">
    <source>
        <dbReference type="Proteomes" id="UP000077752"/>
    </source>
</evidence>
<reference evidence="2 3" key="1">
    <citation type="submission" date="2016-03" db="EMBL/GenBank/DDBJ databases">
        <title>Draft Genome Assembly of Pseudomonas putida strain CBF10-2.</title>
        <authorList>
            <person name="Iyer R.S."/>
            <person name="Damania A."/>
        </authorList>
    </citation>
    <scope>NUCLEOTIDE SEQUENCE [LARGE SCALE GENOMIC DNA]</scope>
    <source>
        <strain evidence="2 3">CBF10-2</strain>
    </source>
</reference>
<gene>
    <name evidence="2" type="ORF">AYO28_03285</name>
</gene>
<evidence type="ECO:0000313" key="2">
    <source>
        <dbReference type="EMBL" id="OAI84920.1"/>
    </source>
</evidence>
<dbReference type="AlphaFoldDB" id="A0A177SD52"/>
<evidence type="ECO:0000259" key="1">
    <source>
        <dbReference type="Pfam" id="PF22296"/>
    </source>
</evidence>
<organism evidence="2 3">
    <name type="scientific">Pseudomonas putida</name>
    <name type="common">Arthrobacter siderocapsulatus</name>
    <dbReference type="NCBI Taxonomy" id="303"/>
    <lineage>
        <taxon>Bacteria</taxon>
        <taxon>Pseudomonadati</taxon>
        <taxon>Pseudomonadota</taxon>
        <taxon>Gammaproteobacteria</taxon>
        <taxon>Pseudomonadales</taxon>
        <taxon>Pseudomonadaceae</taxon>
        <taxon>Pseudomonas</taxon>
    </lineage>
</organism>
<sequence>MALHTDLEIHKVAEELLGLALDLVRNIPRDLKQVVGSKIRDECLQVLVLIGRANMSRDRLNHLNQLLESVWMLNYLLRALTNKGFISKGQHATAMKLTASVGRQANAWKKSAIAPAA</sequence>
<protein>
    <recommendedName>
        <fullName evidence="1">bAvd-like domain-containing protein</fullName>
    </recommendedName>
</protein>
<name>A0A177SD52_PSEPU</name>
<dbReference type="CDD" id="cd16376">
    <property type="entry name" value="Avd_like"/>
    <property type="match status" value="1"/>
</dbReference>
<proteinExistence type="predicted"/>
<dbReference type="Pfam" id="PF22296">
    <property type="entry name" value="bAvd"/>
    <property type="match status" value="1"/>
</dbReference>
<dbReference type="InterPro" id="IPR036583">
    <property type="entry name" value="23S_rRNA_IVS_sf"/>
</dbReference>
<comment type="caution">
    <text evidence="2">The sequence shown here is derived from an EMBL/GenBank/DDBJ whole genome shotgun (WGS) entry which is preliminary data.</text>
</comment>
<dbReference type="Gene3D" id="1.20.1440.60">
    <property type="entry name" value="23S rRNA-intervening sequence"/>
    <property type="match status" value="1"/>
</dbReference>
<dbReference type="InterPro" id="IPR055360">
    <property type="entry name" value="bAvd"/>
</dbReference>
<feature type="domain" description="bAvd-like" evidence="1">
    <location>
        <begin position="11"/>
        <end position="111"/>
    </location>
</feature>
<dbReference type="EMBL" id="LUCV01000049">
    <property type="protein sequence ID" value="OAI84920.1"/>
    <property type="molecule type" value="Genomic_DNA"/>
</dbReference>
<dbReference type="Proteomes" id="UP000077752">
    <property type="component" value="Unassembled WGS sequence"/>
</dbReference>
<accession>A0A177SD52</accession>